<dbReference type="CTD" id="407984"/>
<dbReference type="Pfam" id="PF15440">
    <property type="entry name" value="THRAP3_BCLAF1"/>
    <property type="match status" value="1"/>
</dbReference>
<name>A0A1S3M531_SALSA</name>
<feature type="compositionally biased region" description="Polar residues" evidence="2">
    <location>
        <begin position="282"/>
        <end position="296"/>
    </location>
</feature>
<feature type="region of interest" description="Disordered" evidence="2">
    <location>
        <begin position="463"/>
        <end position="516"/>
    </location>
</feature>
<feature type="compositionally biased region" description="Basic and acidic residues" evidence="2">
    <location>
        <begin position="919"/>
        <end position="946"/>
    </location>
</feature>
<feature type="compositionally biased region" description="Basic and acidic residues" evidence="2">
    <location>
        <begin position="408"/>
        <end position="421"/>
    </location>
</feature>
<reference evidence="4" key="1">
    <citation type="submission" date="2025-08" db="UniProtKB">
        <authorList>
            <consortium name="RefSeq"/>
        </authorList>
    </citation>
    <scope>IDENTIFICATION</scope>
</reference>
<feature type="compositionally biased region" description="Basic and acidic residues" evidence="2">
    <location>
        <begin position="668"/>
        <end position="709"/>
    </location>
</feature>
<keyword evidence="4" id="KW-0675">Receptor</keyword>
<accession>A0A1S3M531</accession>
<feature type="compositionally biased region" description="Basic residues" evidence="2">
    <location>
        <begin position="139"/>
        <end position="164"/>
    </location>
</feature>
<feature type="compositionally biased region" description="Basic and acidic residues" evidence="2">
    <location>
        <begin position="880"/>
        <end position="896"/>
    </location>
</feature>
<sequence>MCTASFHCSSPSTSALTRHGESFTTVSVYVAHCLAHHLQNIPMKRRKRSRSRSRSRSHSPSHGRNYPTRDYQNNQGYQGYQRGYNRGFRRPFYFRGRTRGFYPRRGYQRGGNSYGYRANNWRGGGYRDGPHRDQDHHGPHSPRRGRSRSRTPRKRSGSRSHSRSRYSDRSSSRGSRWSRGRHSSSRSRSSSPRQRRSSPSSGKPGSKDVKDRPTPAEAKGDTGGGTGEQAEGQGGEASSQDKDSAGKWQGLSDYDTSPKRSSPAVGANQGKSEPKGPLWRTIGSTGSAPSTNSPPGSTKAGPTASFSGFGFLGKEDPTRADDKSAISSAFKKFLAENKSKKQQAAAKWENGRDRDQSTTDGDGREKGKSRTSSGLLNITAASFSSKADKSLPFLDKAEEAFLKSQAAGREREREAEEEAKPKGATLTTRDVFGKWEDEPLYYPPGKDEERLRDTAEDVVEDLEHMEEELYRSRKQASKKEEKSKKKEKKDKEKSSTSPAIATVALRGSGSREKDRPLALFPVSRVESPLPRPSGKRDDFELSINSFDKMPSSSSGGLTKERGMSRDLVHPAKKDHGEFRSIFQHIQAAQLRRSPSELFAQHIVTIVHYIKAQHFSSSGMTLSERFAMYQRKAAEMELMKPRKSPEIHRRIDVSPSAFKRHSHLLEELEDCSYKDQGKKPKGDPMDLRLDIERRKRFPGKEPGQHKRDGGKGSGGSRGPSQERSSEKSAKHHKKSKKTKKKRDRSPSSSSSSSSPSPFRGGFRGKDNMMGEEMEHMDQGYNKPRFGPRDYGGPMDRGLPRDYEGHMERGPPRDYEGHMDRGRGRGGGFLPRVRGGGRGWNRGNYQGNNNSNPPPNMSNAPPERPPDEEWDPEYTPKSRKYYFHDDREGEKTWLESRGRGAFPRSRGRFIYRKGGSSPNKWTHDKFQGDGEEGGEHGEEHLTEMDHKNNIQSGDPSASKL</sequence>
<dbReference type="GeneID" id="106570368"/>
<feature type="compositionally biased region" description="Low complexity" evidence="2">
    <location>
        <begin position="745"/>
        <end position="756"/>
    </location>
</feature>
<dbReference type="InterPro" id="IPR029199">
    <property type="entry name" value="THRAP3_BCLAF1"/>
</dbReference>
<dbReference type="Proteomes" id="UP001652741">
    <property type="component" value="Chromosome ssa14"/>
</dbReference>
<feature type="compositionally biased region" description="Basic residues" evidence="2">
    <location>
        <begin position="176"/>
        <end position="185"/>
    </location>
</feature>
<evidence type="ECO:0000313" key="4">
    <source>
        <dbReference type="RefSeq" id="XP_013998074.2"/>
    </source>
</evidence>
<evidence type="ECO:0000313" key="3">
    <source>
        <dbReference type="Proteomes" id="UP001652741"/>
    </source>
</evidence>
<feature type="region of interest" description="Disordered" evidence="2">
    <location>
        <begin position="404"/>
        <end position="430"/>
    </location>
</feature>
<gene>
    <name evidence="4" type="primary">thrap3b</name>
</gene>
<feature type="region of interest" description="Disordered" evidence="2">
    <location>
        <begin position="123"/>
        <end position="323"/>
    </location>
</feature>
<keyword evidence="3" id="KW-1185">Reference proteome</keyword>
<feature type="region of interest" description="Disordered" evidence="2">
    <location>
        <begin position="335"/>
        <end position="378"/>
    </location>
</feature>
<feature type="compositionally biased region" description="Basic and acidic residues" evidence="2">
    <location>
        <begin position="205"/>
        <end position="220"/>
    </location>
</feature>
<feature type="compositionally biased region" description="Basic and acidic residues" evidence="2">
    <location>
        <begin position="349"/>
        <end position="368"/>
    </location>
</feature>
<feature type="compositionally biased region" description="Basic residues" evidence="2">
    <location>
        <begin position="728"/>
        <end position="742"/>
    </location>
</feature>
<proteinExistence type="inferred from homology"/>
<evidence type="ECO:0000256" key="2">
    <source>
        <dbReference type="SAM" id="MobiDB-lite"/>
    </source>
</evidence>
<feature type="compositionally biased region" description="Polar residues" evidence="2">
    <location>
        <begin position="947"/>
        <end position="958"/>
    </location>
</feature>
<feature type="region of interest" description="Disordered" evidence="2">
    <location>
        <begin position="668"/>
        <end position="958"/>
    </location>
</feature>
<dbReference type="GO" id="GO:0045944">
    <property type="term" value="P:positive regulation of transcription by RNA polymerase II"/>
    <property type="evidence" value="ECO:0007669"/>
    <property type="project" value="TreeGrafter"/>
</dbReference>
<dbReference type="GO" id="GO:0016592">
    <property type="term" value="C:mediator complex"/>
    <property type="evidence" value="ECO:0007669"/>
    <property type="project" value="TreeGrafter"/>
</dbReference>
<dbReference type="AlphaFoldDB" id="A0A1S3M531"/>
<dbReference type="GO" id="GO:0003677">
    <property type="term" value="F:DNA binding"/>
    <property type="evidence" value="ECO:0007669"/>
    <property type="project" value="TreeGrafter"/>
</dbReference>
<feature type="compositionally biased region" description="Low complexity" evidence="2">
    <location>
        <begin position="71"/>
        <end position="84"/>
    </location>
</feature>
<comment type="similarity">
    <text evidence="1">Belongs to the BCLAF1/THRAP3 family.</text>
</comment>
<feature type="region of interest" description="Disordered" evidence="2">
    <location>
        <begin position="40"/>
        <end position="84"/>
    </location>
</feature>
<feature type="compositionally biased region" description="Gly residues" evidence="2">
    <location>
        <begin position="823"/>
        <end position="838"/>
    </location>
</feature>
<feature type="compositionally biased region" description="Low complexity" evidence="2">
    <location>
        <begin position="839"/>
        <end position="859"/>
    </location>
</feature>
<dbReference type="RefSeq" id="XP_013998074.2">
    <property type="nucleotide sequence ID" value="XM_014142599.2"/>
</dbReference>
<feature type="compositionally biased region" description="Basic and acidic residues" evidence="2">
    <location>
        <begin position="128"/>
        <end position="138"/>
    </location>
</feature>
<feature type="compositionally biased region" description="Basic and acidic residues" evidence="2">
    <location>
        <begin position="796"/>
        <end position="821"/>
    </location>
</feature>
<feature type="compositionally biased region" description="Basic and acidic residues" evidence="2">
    <location>
        <begin position="762"/>
        <end position="776"/>
    </location>
</feature>
<organism evidence="3 4">
    <name type="scientific">Salmo salar</name>
    <name type="common">Atlantic salmon</name>
    <dbReference type="NCBI Taxonomy" id="8030"/>
    <lineage>
        <taxon>Eukaryota</taxon>
        <taxon>Metazoa</taxon>
        <taxon>Chordata</taxon>
        <taxon>Craniata</taxon>
        <taxon>Vertebrata</taxon>
        <taxon>Euteleostomi</taxon>
        <taxon>Actinopterygii</taxon>
        <taxon>Neopterygii</taxon>
        <taxon>Teleostei</taxon>
        <taxon>Protacanthopterygii</taxon>
        <taxon>Salmoniformes</taxon>
        <taxon>Salmonidae</taxon>
        <taxon>Salmoninae</taxon>
        <taxon>Salmo</taxon>
    </lineage>
</organism>
<feature type="compositionally biased region" description="Low complexity" evidence="2">
    <location>
        <begin position="186"/>
        <end position="204"/>
    </location>
</feature>
<dbReference type="PANTHER" id="PTHR15268:SF16">
    <property type="entry name" value="THYROID HORMONE RECEPTOR-ASSOCIATED PROTEIN 3"/>
    <property type="match status" value="1"/>
</dbReference>
<feature type="compositionally biased region" description="Basic and acidic residues" evidence="2">
    <location>
        <begin position="313"/>
        <end position="323"/>
    </location>
</feature>
<dbReference type="GO" id="GO:0003712">
    <property type="term" value="F:transcription coregulator activity"/>
    <property type="evidence" value="ECO:0007669"/>
    <property type="project" value="TreeGrafter"/>
</dbReference>
<evidence type="ECO:0000256" key="1">
    <source>
        <dbReference type="ARBA" id="ARBA00006481"/>
    </source>
</evidence>
<dbReference type="PANTHER" id="PTHR15268">
    <property type="entry name" value="THRAP3/BCLAF1"/>
    <property type="match status" value="1"/>
</dbReference>
<feature type="compositionally biased region" description="Basic residues" evidence="2">
    <location>
        <begin position="43"/>
        <end position="61"/>
    </location>
</feature>
<feature type="compositionally biased region" description="Basic and acidic residues" evidence="2">
    <location>
        <begin position="467"/>
        <end position="494"/>
    </location>
</feature>
<protein>
    <submittedName>
        <fullName evidence="4">Thyroid hormone receptor-associated protein 3b isoform X1</fullName>
    </submittedName>
</protein>
<feature type="compositionally biased region" description="Gly residues" evidence="2">
    <location>
        <begin position="221"/>
        <end position="235"/>
    </location>
</feature>